<dbReference type="Pfam" id="PF17917">
    <property type="entry name" value="RT_RNaseH"/>
    <property type="match status" value="1"/>
</dbReference>
<keyword evidence="4" id="KW-0255">Endonuclease</keyword>
<dbReference type="SUPFAM" id="SSF56672">
    <property type="entry name" value="DNA/RNA polymerases"/>
    <property type="match status" value="1"/>
</dbReference>
<evidence type="ECO:0000256" key="1">
    <source>
        <dbReference type="ARBA" id="ARBA00022679"/>
    </source>
</evidence>
<gene>
    <name evidence="8" type="primary">pol</name>
    <name evidence="8" type="ORF">CR513_11388</name>
</gene>
<reference evidence="8" key="1">
    <citation type="submission" date="2018-05" db="EMBL/GenBank/DDBJ databases">
        <title>Draft genome of Mucuna pruriens seed.</title>
        <authorList>
            <person name="Nnadi N.E."/>
            <person name="Vos R."/>
            <person name="Hasami M.H."/>
            <person name="Devisetty U.K."/>
            <person name="Aguiy J.C."/>
        </authorList>
    </citation>
    <scope>NUCLEOTIDE SEQUENCE [LARGE SCALE GENOMIC DNA]</scope>
    <source>
        <strain evidence="8">JCA_2017</strain>
    </source>
</reference>
<feature type="non-terminal residue" evidence="8">
    <location>
        <position position="1"/>
    </location>
</feature>
<keyword evidence="5" id="KW-0378">Hydrolase</keyword>
<evidence type="ECO:0000256" key="5">
    <source>
        <dbReference type="ARBA" id="ARBA00022801"/>
    </source>
</evidence>
<accession>A0A371HPW5</accession>
<name>A0A371HPW5_MUCPR</name>
<evidence type="ECO:0000256" key="4">
    <source>
        <dbReference type="ARBA" id="ARBA00022759"/>
    </source>
</evidence>
<keyword evidence="2" id="KW-0548">Nucleotidyltransferase</keyword>
<dbReference type="EMBL" id="QJKJ01002002">
    <property type="protein sequence ID" value="RDY04835.1"/>
    <property type="molecule type" value="Genomic_DNA"/>
</dbReference>
<dbReference type="PANTHER" id="PTHR34072">
    <property type="entry name" value="ENZYMATIC POLYPROTEIN-RELATED"/>
    <property type="match status" value="1"/>
</dbReference>
<keyword evidence="3" id="KW-0540">Nuclease</keyword>
<feature type="domain" description="Reverse transcriptase RNase H-like" evidence="7">
    <location>
        <begin position="2"/>
        <end position="56"/>
    </location>
</feature>
<keyword evidence="6" id="KW-0695">RNA-directed DNA polymerase</keyword>
<dbReference type="InterPro" id="IPR041373">
    <property type="entry name" value="RT_RNaseH"/>
</dbReference>
<keyword evidence="9" id="KW-1185">Reference proteome</keyword>
<keyword evidence="1" id="KW-0808">Transferase</keyword>
<evidence type="ECO:0000256" key="6">
    <source>
        <dbReference type="ARBA" id="ARBA00022918"/>
    </source>
</evidence>
<protein>
    <submittedName>
        <fullName evidence="8">Retrovirus-related Pol polyprotein from transposon 17.6</fullName>
    </submittedName>
</protein>
<dbReference type="CDD" id="cd09274">
    <property type="entry name" value="RNase_HI_RT_Ty3"/>
    <property type="match status" value="1"/>
</dbReference>
<evidence type="ECO:0000259" key="7">
    <source>
        <dbReference type="Pfam" id="PF17917"/>
    </source>
</evidence>
<dbReference type="PANTHER" id="PTHR34072:SF57">
    <property type="entry name" value="RNA-DIRECTED DNA POLYMERASE"/>
    <property type="match status" value="1"/>
</dbReference>
<proteinExistence type="predicted"/>
<dbReference type="InterPro" id="IPR043502">
    <property type="entry name" value="DNA/RNA_pol_sf"/>
</dbReference>
<evidence type="ECO:0000313" key="8">
    <source>
        <dbReference type="EMBL" id="RDY04835.1"/>
    </source>
</evidence>
<dbReference type="OrthoDB" id="425619at2759"/>
<organism evidence="8 9">
    <name type="scientific">Mucuna pruriens</name>
    <name type="common">Velvet bean</name>
    <name type="synonym">Dolichos pruriens</name>
    <dbReference type="NCBI Taxonomy" id="157652"/>
    <lineage>
        <taxon>Eukaryota</taxon>
        <taxon>Viridiplantae</taxon>
        <taxon>Streptophyta</taxon>
        <taxon>Embryophyta</taxon>
        <taxon>Tracheophyta</taxon>
        <taxon>Spermatophyta</taxon>
        <taxon>Magnoliopsida</taxon>
        <taxon>eudicotyledons</taxon>
        <taxon>Gunneridae</taxon>
        <taxon>Pentapetalae</taxon>
        <taxon>rosids</taxon>
        <taxon>fabids</taxon>
        <taxon>Fabales</taxon>
        <taxon>Fabaceae</taxon>
        <taxon>Papilionoideae</taxon>
        <taxon>50 kb inversion clade</taxon>
        <taxon>NPAAA clade</taxon>
        <taxon>indigoferoid/millettioid clade</taxon>
        <taxon>Phaseoleae</taxon>
        <taxon>Mucuna</taxon>
    </lineage>
</organism>
<dbReference type="GO" id="GO:0004519">
    <property type="term" value="F:endonuclease activity"/>
    <property type="evidence" value="ECO:0007669"/>
    <property type="project" value="UniProtKB-KW"/>
</dbReference>
<dbReference type="GO" id="GO:0016787">
    <property type="term" value="F:hydrolase activity"/>
    <property type="evidence" value="ECO:0007669"/>
    <property type="project" value="UniProtKB-KW"/>
</dbReference>
<evidence type="ECO:0000313" key="9">
    <source>
        <dbReference type="Proteomes" id="UP000257109"/>
    </source>
</evidence>
<dbReference type="Proteomes" id="UP000257109">
    <property type="component" value="Unassembled WGS sequence"/>
</dbReference>
<dbReference type="GO" id="GO:0003964">
    <property type="term" value="F:RNA-directed DNA polymerase activity"/>
    <property type="evidence" value="ECO:0007669"/>
    <property type="project" value="UniProtKB-KW"/>
</dbReference>
<evidence type="ECO:0000256" key="2">
    <source>
        <dbReference type="ARBA" id="ARBA00022695"/>
    </source>
</evidence>
<evidence type="ECO:0000256" key="3">
    <source>
        <dbReference type="ARBA" id="ARBA00022722"/>
    </source>
</evidence>
<sequence length="183" mass="21413">MEKELLVIVFALDKFRSYLLGSKVIIFFNHVALKYLLKKPDAKPRLIRWMLLLQKFDLEIRDKKGPDNAVADHLSRIECEPDPMPIRDDFSDEQLLHMDTSTPWFANICNFIVASQFLLKAFRLYKEKIKSDSKYYIWDDPYLWKHSSDQVIRRCIQDSKINSVLHFFHAAAGGSHHGSIQTA</sequence>
<dbReference type="AlphaFoldDB" id="A0A371HPW5"/>
<comment type="caution">
    <text evidence="8">The sequence shown here is derived from an EMBL/GenBank/DDBJ whole genome shotgun (WGS) entry which is preliminary data.</text>
</comment>